<proteinExistence type="predicted"/>
<dbReference type="Proteomes" id="UP000623129">
    <property type="component" value="Unassembled WGS sequence"/>
</dbReference>
<evidence type="ECO:0000256" key="3">
    <source>
        <dbReference type="ARBA" id="ARBA00022490"/>
    </source>
</evidence>
<dbReference type="GO" id="GO:0005634">
    <property type="term" value="C:nucleus"/>
    <property type="evidence" value="ECO:0007669"/>
    <property type="project" value="UniProtKB-SubCell"/>
</dbReference>
<feature type="signal peptide" evidence="5">
    <location>
        <begin position="1"/>
        <end position="22"/>
    </location>
</feature>
<protein>
    <submittedName>
        <fullName evidence="6">Uncharacterized protein</fullName>
    </submittedName>
</protein>
<feature type="chain" id="PRO_5032301527" evidence="5">
    <location>
        <begin position="23"/>
        <end position="255"/>
    </location>
</feature>
<dbReference type="PANTHER" id="PTHR31250:SF10">
    <property type="entry name" value="IQ DOMAIN-CONTAINING PROTEIN IQM3"/>
    <property type="match status" value="1"/>
</dbReference>
<gene>
    <name evidence="6" type="ORF">FCM35_KLT05834</name>
</gene>
<organism evidence="6 7">
    <name type="scientific">Carex littledalei</name>
    <dbReference type="NCBI Taxonomy" id="544730"/>
    <lineage>
        <taxon>Eukaryota</taxon>
        <taxon>Viridiplantae</taxon>
        <taxon>Streptophyta</taxon>
        <taxon>Embryophyta</taxon>
        <taxon>Tracheophyta</taxon>
        <taxon>Spermatophyta</taxon>
        <taxon>Magnoliopsida</taxon>
        <taxon>Liliopsida</taxon>
        <taxon>Poales</taxon>
        <taxon>Cyperaceae</taxon>
        <taxon>Cyperoideae</taxon>
        <taxon>Cariceae</taxon>
        <taxon>Carex</taxon>
        <taxon>Carex subgen. Euthyceras</taxon>
    </lineage>
</organism>
<name>A0A833QW62_9POAL</name>
<dbReference type="InterPro" id="IPR044159">
    <property type="entry name" value="IQM"/>
</dbReference>
<evidence type="ECO:0000256" key="2">
    <source>
        <dbReference type="ARBA" id="ARBA00004496"/>
    </source>
</evidence>
<comment type="subcellular location">
    <subcellularLocation>
        <location evidence="2">Cytoplasm</location>
    </subcellularLocation>
    <subcellularLocation>
        <location evidence="1">Nucleus</location>
    </subcellularLocation>
</comment>
<evidence type="ECO:0000256" key="1">
    <source>
        <dbReference type="ARBA" id="ARBA00004123"/>
    </source>
</evidence>
<accession>A0A833QW62</accession>
<keyword evidence="5" id="KW-0732">Signal</keyword>
<dbReference type="PANTHER" id="PTHR31250">
    <property type="entry name" value="IQ DOMAIN-CONTAINING PROTEIN IQM3"/>
    <property type="match status" value="1"/>
</dbReference>
<evidence type="ECO:0000256" key="4">
    <source>
        <dbReference type="ARBA" id="ARBA00023242"/>
    </source>
</evidence>
<comment type="caution">
    <text evidence="6">The sequence shown here is derived from an EMBL/GenBank/DDBJ whole genome shotgun (WGS) entry which is preliminary data.</text>
</comment>
<evidence type="ECO:0000256" key="5">
    <source>
        <dbReference type="SAM" id="SignalP"/>
    </source>
</evidence>
<keyword evidence="4" id="KW-0539">Nucleus</keyword>
<evidence type="ECO:0000313" key="6">
    <source>
        <dbReference type="EMBL" id="KAF3328756.1"/>
    </source>
</evidence>
<keyword evidence="7" id="KW-1185">Reference proteome</keyword>
<reference evidence="6" key="1">
    <citation type="submission" date="2020-01" db="EMBL/GenBank/DDBJ databases">
        <title>Genome sequence of Kobresia littledalei, the first chromosome-level genome in the family Cyperaceae.</title>
        <authorList>
            <person name="Qu G."/>
        </authorList>
    </citation>
    <scope>NUCLEOTIDE SEQUENCE</scope>
    <source>
        <strain evidence="6">C.B.Clarke</strain>
        <tissue evidence="6">Leaf</tissue>
    </source>
</reference>
<dbReference type="AlphaFoldDB" id="A0A833QW62"/>
<dbReference type="GO" id="GO:0005737">
    <property type="term" value="C:cytoplasm"/>
    <property type="evidence" value="ECO:0007669"/>
    <property type="project" value="UniProtKB-SubCell"/>
</dbReference>
<dbReference type="OrthoDB" id="7344096at2759"/>
<evidence type="ECO:0000313" key="7">
    <source>
        <dbReference type="Proteomes" id="UP000623129"/>
    </source>
</evidence>
<keyword evidence="3" id="KW-0963">Cytoplasm</keyword>
<sequence>MFFFSFTPFRRFLALSGKLALAATPLSRTFSQALRSFSSNLISTPPPFPPSASSPFPPPRLLPQGSSSIQTKANNYRQQSDVFSFVDAMWQLFDFARLNHMTTYLFINPKTNSVSFRWSRSSLNASKVRFGLAHDSEALTLAFQDLIEAIDPRHHYGHNLHIYYDVWTQSQVVSLSFTGSKEQSTFFQLGTTINATTEPKGSFNFNEIPVSLKMEKLLPLALFISDCTSSDDKDHQHGQFAEFECWTVETYQGKA</sequence>
<dbReference type="EMBL" id="SWLB01000015">
    <property type="protein sequence ID" value="KAF3328756.1"/>
    <property type="molecule type" value="Genomic_DNA"/>
</dbReference>